<keyword evidence="7" id="KW-0349">Heme</keyword>
<keyword evidence="11" id="KW-0274">FAD</keyword>
<evidence type="ECO:0000256" key="12">
    <source>
        <dbReference type="ARBA" id="ARBA00023002"/>
    </source>
</evidence>
<dbReference type="InterPro" id="IPR036136">
    <property type="entry name" value="Nit/Sulf_reduc_fer-like_dom_sf"/>
</dbReference>
<dbReference type="Pfam" id="PF04324">
    <property type="entry name" value="Fer2_BFD"/>
    <property type="match status" value="2"/>
</dbReference>
<evidence type="ECO:0000256" key="8">
    <source>
        <dbReference type="ARBA" id="ARBA00022630"/>
    </source>
</evidence>
<evidence type="ECO:0000259" key="21">
    <source>
        <dbReference type="Pfam" id="PF07992"/>
    </source>
</evidence>
<keyword evidence="10" id="KW-0479">Metal-binding</keyword>
<dbReference type="GO" id="GO:0008942">
    <property type="term" value="F:nitrite reductase [NAD(P)H] activity"/>
    <property type="evidence" value="ECO:0007669"/>
    <property type="project" value="UniProtKB-EC"/>
</dbReference>
<keyword evidence="8" id="KW-0285">Flavoprotein</keyword>
<evidence type="ECO:0000256" key="7">
    <source>
        <dbReference type="ARBA" id="ARBA00022617"/>
    </source>
</evidence>
<dbReference type="SUPFAM" id="SSF55124">
    <property type="entry name" value="Nitrite/Sulfite reductase N-terminal domain-like"/>
    <property type="match status" value="1"/>
</dbReference>
<feature type="compositionally biased region" description="Polar residues" evidence="17">
    <location>
        <begin position="800"/>
        <end position="809"/>
    </location>
</feature>
<evidence type="ECO:0000313" key="23">
    <source>
        <dbReference type="EMBL" id="SFV79926.1"/>
    </source>
</evidence>
<evidence type="ECO:0000256" key="1">
    <source>
        <dbReference type="ARBA" id="ARBA00001929"/>
    </source>
</evidence>
<dbReference type="Pfam" id="PF18267">
    <property type="entry name" value="Rubredoxin_C"/>
    <property type="match status" value="1"/>
</dbReference>
<comment type="cofactor">
    <cofactor evidence="2">
        <name>[4Fe-4S] cluster</name>
        <dbReference type="ChEBI" id="CHEBI:49883"/>
    </cofactor>
</comment>
<evidence type="ECO:0000256" key="2">
    <source>
        <dbReference type="ARBA" id="ARBA00001966"/>
    </source>
</evidence>
<dbReference type="Pfam" id="PF07992">
    <property type="entry name" value="Pyr_redox_2"/>
    <property type="match status" value="1"/>
</dbReference>
<name>A0A1W1DF81_9ZZZZ</name>
<proteinExistence type="inferred from homology"/>
<dbReference type="Gene3D" id="1.10.10.1100">
    <property type="entry name" value="BFD-like [2Fe-2S]-binding domain"/>
    <property type="match status" value="1"/>
</dbReference>
<evidence type="ECO:0000256" key="11">
    <source>
        <dbReference type="ARBA" id="ARBA00022827"/>
    </source>
</evidence>
<evidence type="ECO:0000256" key="16">
    <source>
        <dbReference type="ARBA" id="ARBA00034078"/>
    </source>
</evidence>
<feature type="domain" description="Nitrite/sulphite reductase 4Fe-4S" evidence="18">
    <location>
        <begin position="632"/>
        <end position="766"/>
    </location>
</feature>
<dbReference type="InterPro" id="IPR041575">
    <property type="entry name" value="Rubredoxin_C"/>
</dbReference>
<dbReference type="InterPro" id="IPR052034">
    <property type="entry name" value="NasD-like"/>
</dbReference>
<dbReference type="GO" id="GO:0051539">
    <property type="term" value="F:4 iron, 4 sulfur cluster binding"/>
    <property type="evidence" value="ECO:0007669"/>
    <property type="project" value="UniProtKB-KW"/>
</dbReference>
<gene>
    <name evidence="23" type="ORF">MNB_SUP05-13-616</name>
</gene>
<dbReference type="InterPro" id="IPR045854">
    <property type="entry name" value="NO2/SO3_Rdtase_4Fe4S_sf"/>
</dbReference>
<dbReference type="CDD" id="cd19943">
    <property type="entry name" value="NirB_Fer2_BFD-like_1"/>
    <property type="match status" value="1"/>
</dbReference>
<dbReference type="PRINTS" id="PR00411">
    <property type="entry name" value="PNDRDTASEI"/>
</dbReference>
<dbReference type="EMBL" id="FPHU01000018">
    <property type="protein sequence ID" value="SFV79926.1"/>
    <property type="molecule type" value="Genomic_DNA"/>
</dbReference>
<dbReference type="Pfam" id="PF03460">
    <property type="entry name" value="NIR_SIR_ferr"/>
    <property type="match status" value="1"/>
</dbReference>
<feature type="domain" description="Nitrite/Sulfite reductase ferredoxin-like" evidence="19">
    <location>
        <begin position="559"/>
        <end position="622"/>
    </location>
</feature>
<evidence type="ECO:0000256" key="9">
    <source>
        <dbReference type="ARBA" id="ARBA00022714"/>
    </source>
</evidence>
<dbReference type="GO" id="GO:0050661">
    <property type="term" value="F:NADP binding"/>
    <property type="evidence" value="ECO:0007669"/>
    <property type="project" value="InterPro"/>
</dbReference>
<dbReference type="PROSITE" id="PS00365">
    <property type="entry name" value="NIR_SIR"/>
    <property type="match status" value="1"/>
</dbReference>
<comment type="cofactor">
    <cofactor evidence="3">
        <name>FAD</name>
        <dbReference type="ChEBI" id="CHEBI:57692"/>
    </cofactor>
</comment>
<feature type="domain" description="NADH-rubredoxin oxidoreductase C-terminal" evidence="22">
    <location>
        <begin position="317"/>
        <end position="384"/>
    </location>
</feature>
<dbReference type="Gene3D" id="3.30.390.30">
    <property type="match status" value="1"/>
</dbReference>
<evidence type="ECO:0000259" key="18">
    <source>
        <dbReference type="Pfam" id="PF01077"/>
    </source>
</evidence>
<accession>A0A1W1DF81</accession>
<dbReference type="InterPro" id="IPR017121">
    <property type="entry name" value="Nitrite_Rdtase_lsu"/>
</dbReference>
<keyword evidence="6" id="KW-0004">4Fe-4S</keyword>
<evidence type="ECO:0000256" key="14">
    <source>
        <dbReference type="ARBA" id="ARBA00023014"/>
    </source>
</evidence>
<evidence type="ECO:0000259" key="19">
    <source>
        <dbReference type="Pfam" id="PF03460"/>
    </source>
</evidence>
<dbReference type="InterPro" id="IPR016156">
    <property type="entry name" value="FAD/NAD-linked_Rdtase_dimer_sf"/>
</dbReference>
<dbReference type="InterPro" id="IPR036188">
    <property type="entry name" value="FAD/NAD-bd_sf"/>
</dbReference>
<evidence type="ECO:0000256" key="5">
    <source>
        <dbReference type="ARBA" id="ARBA00010429"/>
    </source>
</evidence>
<dbReference type="FunFam" id="1.10.10.1100:FF:000002">
    <property type="entry name" value="Nitrite reductase large subunit"/>
    <property type="match status" value="1"/>
</dbReference>
<dbReference type="InterPro" id="IPR006066">
    <property type="entry name" value="NO2/SO3_Rdtase_FeS/sirohaem_BS"/>
</dbReference>
<evidence type="ECO:0000256" key="17">
    <source>
        <dbReference type="SAM" id="MobiDB-lite"/>
    </source>
</evidence>
<dbReference type="InterPro" id="IPR007419">
    <property type="entry name" value="BFD-like_2Fe2S-bd_dom"/>
</dbReference>
<evidence type="ECO:0000256" key="4">
    <source>
        <dbReference type="ARBA" id="ARBA00005096"/>
    </source>
</evidence>
<dbReference type="PIRSF" id="PIRSF037149">
    <property type="entry name" value="NirB"/>
    <property type="match status" value="1"/>
</dbReference>
<keyword evidence="12 23" id="KW-0560">Oxidoreductase</keyword>
<feature type="region of interest" description="Disordered" evidence="17">
    <location>
        <begin position="787"/>
        <end position="809"/>
    </location>
</feature>
<evidence type="ECO:0000256" key="15">
    <source>
        <dbReference type="ARBA" id="ARBA00023063"/>
    </source>
</evidence>
<dbReference type="PRINTS" id="PR00368">
    <property type="entry name" value="FADPNR"/>
</dbReference>
<comment type="similarity">
    <text evidence="5">Belongs to the nitrite and sulfite reductase 4Fe-4S domain family.</text>
</comment>
<keyword evidence="14" id="KW-0411">Iron-sulfur</keyword>
<comment type="cofactor">
    <cofactor evidence="1">
        <name>siroheme</name>
        <dbReference type="ChEBI" id="CHEBI:60052"/>
    </cofactor>
</comment>
<evidence type="ECO:0000256" key="10">
    <source>
        <dbReference type="ARBA" id="ARBA00022723"/>
    </source>
</evidence>
<dbReference type="GO" id="GO:0042128">
    <property type="term" value="P:nitrate assimilation"/>
    <property type="evidence" value="ECO:0007669"/>
    <property type="project" value="UniProtKB-UniPathway"/>
</dbReference>
<sequence length="809" mass="89264">MKKLILIGNGMAGVRTLEELLKITDEQFDITVFGSEPYGNYNRIMLSPVLADEKTIDEIMINDLDWYKDNNITLHTDCSVTEINRVHKQVVDQNGVSYDYDKLLIATGSNSFILPIDGHDLDGVIGFRDVADVDQMIDAAKNHKNAVVIGGGLLGLEAANGLMKQGMNVTVVHLLEDLMNMQLDSAASQMLLTSLKERGMAFKLQAQTKQLTADKQGKVCEVEFDDGSKIAAELVVMAVGIRPNFALAQAAGIHCERGIVVNDTMQTFDPSIYSVGECAQHRGLCYGLVAPLFEQAKVCANHIAEYGIGLYEGSVTSTKLKVTGIDLFSAGNFQGTENSEDLIFQDAAKGVYKKIVIEDDKIIGSVLYGDTLDGSWYFQLMKDENNIADMRDRLLFGQAHVGDSGHGPLEMVMAMDDSAEICGCNGVCKGDIVSAINEKNLFTLEDVRAHTKASSSCGSCTGLVEQLIASTLGGEYSESPKKKPICGCTERTKQEVHDYIFDSDFDTVFEVFAKMDWQNADGCHICRPEVNYYLLAANPDYEDDVQSRFINERSHGNIQKDGTYSVVPRMWGGVTTPLELRTIADVVDKFNIPTMKLTGGQRIDLFGVTKEDLPKVWKDLGAGGLVSGHAYGKSLRTVKTCAGDTWCRFGTKDSMTMGIQLEQMTWGSWMPHKFKLAVSGCPRNCAEATIKDFGLVAVQSGWELHVGGNGGIKVRVTDLLTRVESDEEAIEYVGAYIQLYREDALYLERTAPWIDRVGLSFVTEKLVDDEDNRKALHARFLVSQQKTQNDPWKERAEGAQSHQFEVITQ</sequence>
<reference evidence="23" key="1">
    <citation type="submission" date="2016-10" db="EMBL/GenBank/DDBJ databases">
        <authorList>
            <person name="de Groot N.N."/>
        </authorList>
    </citation>
    <scope>NUCLEOTIDE SEQUENCE</scope>
</reference>
<dbReference type="SUPFAM" id="SSF56014">
    <property type="entry name" value="Nitrite and sulphite reductase 4Fe-4S domain-like"/>
    <property type="match status" value="1"/>
</dbReference>
<evidence type="ECO:0000256" key="13">
    <source>
        <dbReference type="ARBA" id="ARBA00023004"/>
    </source>
</evidence>
<dbReference type="InterPro" id="IPR041854">
    <property type="entry name" value="BFD-like_2Fe2S-bd_dom_sf"/>
</dbReference>
<dbReference type="GO" id="GO:0051537">
    <property type="term" value="F:2 iron, 2 sulfur cluster binding"/>
    <property type="evidence" value="ECO:0007669"/>
    <property type="project" value="UniProtKB-KW"/>
</dbReference>
<dbReference type="PANTHER" id="PTHR43809">
    <property type="entry name" value="NITRITE REDUCTASE (NADH) LARGE SUBUNIT"/>
    <property type="match status" value="1"/>
</dbReference>
<dbReference type="Pfam" id="PF01077">
    <property type="entry name" value="NIR_SIR"/>
    <property type="match status" value="1"/>
</dbReference>
<feature type="domain" description="BFD-like [2Fe-2S]-binding" evidence="20">
    <location>
        <begin position="421"/>
        <end position="469"/>
    </location>
</feature>
<dbReference type="GO" id="GO:0046872">
    <property type="term" value="F:metal ion binding"/>
    <property type="evidence" value="ECO:0007669"/>
    <property type="project" value="UniProtKB-KW"/>
</dbReference>
<evidence type="ECO:0000256" key="3">
    <source>
        <dbReference type="ARBA" id="ARBA00001974"/>
    </source>
</evidence>
<dbReference type="PANTHER" id="PTHR43809:SF1">
    <property type="entry name" value="NITRITE REDUCTASE (NADH) LARGE SUBUNIT"/>
    <property type="match status" value="1"/>
</dbReference>
<evidence type="ECO:0000259" key="20">
    <source>
        <dbReference type="Pfam" id="PF04324"/>
    </source>
</evidence>
<dbReference type="GO" id="GO:0020037">
    <property type="term" value="F:heme binding"/>
    <property type="evidence" value="ECO:0007669"/>
    <property type="project" value="InterPro"/>
</dbReference>
<comment type="cofactor">
    <cofactor evidence="16">
        <name>[2Fe-2S] cluster</name>
        <dbReference type="ChEBI" id="CHEBI:190135"/>
    </cofactor>
</comment>
<dbReference type="InterPro" id="IPR023753">
    <property type="entry name" value="FAD/NAD-binding_dom"/>
</dbReference>
<dbReference type="Gene3D" id="3.50.50.60">
    <property type="entry name" value="FAD/NAD(P)-binding domain"/>
    <property type="match status" value="2"/>
</dbReference>
<dbReference type="Gene3D" id="3.30.413.10">
    <property type="entry name" value="Sulfite Reductase Hemoprotein, domain 1"/>
    <property type="match status" value="1"/>
</dbReference>
<feature type="domain" description="BFD-like [2Fe-2S]-binding" evidence="20">
    <location>
        <begin position="485"/>
        <end position="534"/>
    </location>
</feature>
<organism evidence="23">
    <name type="scientific">hydrothermal vent metagenome</name>
    <dbReference type="NCBI Taxonomy" id="652676"/>
    <lineage>
        <taxon>unclassified sequences</taxon>
        <taxon>metagenomes</taxon>
        <taxon>ecological metagenomes</taxon>
    </lineage>
</organism>
<dbReference type="CDD" id="cd19944">
    <property type="entry name" value="NirB_Fer2_BFD-like_2"/>
    <property type="match status" value="1"/>
</dbReference>
<dbReference type="PRINTS" id="PR00397">
    <property type="entry name" value="SIROHAEM"/>
</dbReference>
<dbReference type="InterPro" id="IPR005117">
    <property type="entry name" value="NiRdtase/SiRdtase_haem-b_fer"/>
</dbReference>
<dbReference type="UniPathway" id="UPA00653"/>
<dbReference type="NCBIfam" id="TIGR02374">
    <property type="entry name" value="nitri_red_nirB"/>
    <property type="match status" value="1"/>
</dbReference>
<evidence type="ECO:0000259" key="22">
    <source>
        <dbReference type="Pfam" id="PF18267"/>
    </source>
</evidence>
<evidence type="ECO:0000256" key="6">
    <source>
        <dbReference type="ARBA" id="ARBA00022485"/>
    </source>
</evidence>
<keyword evidence="13" id="KW-0408">Iron</keyword>
<comment type="pathway">
    <text evidence="4">Nitrogen metabolism; nitrate reduction (assimilation).</text>
</comment>
<keyword evidence="9" id="KW-0001">2Fe-2S</keyword>
<feature type="domain" description="FAD/NAD(P)-binding" evidence="21">
    <location>
        <begin position="3"/>
        <end position="282"/>
    </location>
</feature>
<dbReference type="GO" id="GO:0050660">
    <property type="term" value="F:flavin adenine dinucleotide binding"/>
    <property type="evidence" value="ECO:0007669"/>
    <property type="project" value="InterPro"/>
</dbReference>
<dbReference type="InterPro" id="IPR012744">
    <property type="entry name" value="Nitri_red_NirB"/>
</dbReference>
<dbReference type="EC" id="1.7.1.4" evidence="23"/>
<keyword evidence="15" id="KW-0534">Nitrate assimilation</keyword>
<protein>
    <submittedName>
        <fullName evidence="23">Nitrite reductase [NAD(P)H] large subunit</fullName>
        <ecNumber evidence="23">1.7.1.4</ecNumber>
    </submittedName>
</protein>
<dbReference type="InterPro" id="IPR006067">
    <property type="entry name" value="NO2/SO3_Rdtase_4Fe4S_dom"/>
</dbReference>
<dbReference type="SUPFAM" id="SSF51905">
    <property type="entry name" value="FAD/NAD(P)-binding domain"/>
    <property type="match status" value="2"/>
</dbReference>
<dbReference type="AlphaFoldDB" id="A0A1W1DF81"/>